<keyword evidence="3" id="KW-1185">Reference proteome</keyword>
<gene>
    <name evidence="2" type="primary">WBGene00097900</name>
</gene>
<feature type="compositionally biased region" description="Polar residues" evidence="1">
    <location>
        <begin position="29"/>
        <end position="39"/>
    </location>
</feature>
<reference evidence="3" key="1">
    <citation type="journal article" date="2008" name="Nat. Genet.">
        <title>The Pristionchus pacificus genome provides a unique perspective on nematode lifestyle and parasitism.</title>
        <authorList>
            <person name="Dieterich C."/>
            <person name="Clifton S.W."/>
            <person name="Schuster L.N."/>
            <person name="Chinwalla A."/>
            <person name="Delehaunty K."/>
            <person name="Dinkelacker I."/>
            <person name="Fulton L."/>
            <person name="Fulton R."/>
            <person name="Godfrey J."/>
            <person name="Minx P."/>
            <person name="Mitreva M."/>
            <person name="Roeseler W."/>
            <person name="Tian H."/>
            <person name="Witte H."/>
            <person name="Yang S.P."/>
            <person name="Wilson R.K."/>
            <person name="Sommer R.J."/>
        </authorList>
    </citation>
    <scope>NUCLEOTIDE SEQUENCE [LARGE SCALE GENOMIC DNA]</scope>
    <source>
        <strain evidence="3">PS312</strain>
    </source>
</reference>
<feature type="compositionally biased region" description="Basic and acidic residues" evidence="1">
    <location>
        <begin position="40"/>
        <end position="52"/>
    </location>
</feature>
<proteinExistence type="predicted"/>
<dbReference type="AlphaFoldDB" id="A0A8R1U7Z7"/>
<sequence length="145" mass="16465">MHISQQASAPMNPTIKENDDFSVEKVPITSDSESPLNEISSKENNENAKESKPGSWRPMPPYTTEEKEIILNQCRKWLTELQMTKPTRKPQNDMLCARENYEALAALLPHRSKSSIQTQVCKTRTRGGFNVLLKEFGLKEKKGST</sequence>
<accession>A0A8R1U7Z7</accession>
<feature type="region of interest" description="Disordered" evidence="1">
    <location>
        <begin position="1"/>
        <end position="62"/>
    </location>
</feature>
<evidence type="ECO:0000313" key="2">
    <source>
        <dbReference type="EnsemblMetazoa" id="PPA08346.1"/>
    </source>
</evidence>
<evidence type="ECO:0000256" key="1">
    <source>
        <dbReference type="SAM" id="MobiDB-lite"/>
    </source>
</evidence>
<dbReference type="Proteomes" id="UP000005239">
    <property type="component" value="Unassembled WGS sequence"/>
</dbReference>
<feature type="compositionally biased region" description="Polar residues" evidence="1">
    <location>
        <begin position="1"/>
        <end position="11"/>
    </location>
</feature>
<reference evidence="2" key="2">
    <citation type="submission" date="2022-06" db="UniProtKB">
        <authorList>
            <consortium name="EnsemblMetazoa"/>
        </authorList>
    </citation>
    <scope>IDENTIFICATION</scope>
    <source>
        <strain evidence="2">PS312</strain>
    </source>
</reference>
<evidence type="ECO:0000313" key="3">
    <source>
        <dbReference type="Proteomes" id="UP000005239"/>
    </source>
</evidence>
<protein>
    <submittedName>
        <fullName evidence="2">Uncharacterized protein</fullName>
    </submittedName>
</protein>
<name>A0A8R1U7Z7_PRIPA</name>
<organism evidence="2 3">
    <name type="scientific">Pristionchus pacificus</name>
    <name type="common">Parasitic nematode worm</name>
    <dbReference type="NCBI Taxonomy" id="54126"/>
    <lineage>
        <taxon>Eukaryota</taxon>
        <taxon>Metazoa</taxon>
        <taxon>Ecdysozoa</taxon>
        <taxon>Nematoda</taxon>
        <taxon>Chromadorea</taxon>
        <taxon>Rhabditida</taxon>
        <taxon>Rhabditina</taxon>
        <taxon>Diplogasteromorpha</taxon>
        <taxon>Diplogasteroidea</taxon>
        <taxon>Neodiplogasteridae</taxon>
        <taxon>Pristionchus</taxon>
    </lineage>
</organism>
<dbReference type="EnsemblMetazoa" id="PPA08346.1">
    <property type="protein sequence ID" value="PPA08346.1"/>
    <property type="gene ID" value="WBGene00097900"/>
</dbReference>